<keyword evidence="3" id="KW-1185">Reference proteome</keyword>
<evidence type="ECO:0000313" key="2">
    <source>
        <dbReference type="EMBL" id="KAK3198253.1"/>
    </source>
</evidence>
<evidence type="ECO:0000313" key="3">
    <source>
        <dbReference type="Proteomes" id="UP001281410"/>
    </source>
</evidence>
<dbReference type="Proteomes" id="UP001281410">
    <property type="component" value="Unassembled WGS sequence"/>
</dbReference>
<protein>
    <submittedName>
        <fullName evidence="2">Uncharacterized protein</fullName>
    </submittedName>
</protein>
<name>A0AAD9ZZZ2_9ROSI</name>
<keyword evidence="1" id="KW-0472">Membrane</keyword>
<accession>A0AAD9ZZZ2</accession>
<feature type="transmembrane region" description="Helical" evidence="1">
    <location>
        <begin position="6"/>
        <end position="22"/>
    </location>
</feature>
<keyword evidence="1" id="KW-1133">Transmembrane helix</keyword>
<sequence length="220" mass="24336">MIIGWFCAGSFVLHVLLSWIFVSKLNLGIPGAMGAMIISSWFVVIGEFVYIFGGWCPDTWTGFTWAAFADLFPALKLSISSGVMLCLKLWYNAVLILLAGHTSNATLQFLPSPFALILQIGNFRYALVFARPLVFNQYFQGAFGTGTGKNNVGLDWTVVLYCVWNACDRTVDCTVMHLGWQLVPVAKVLWHVLIWSSYYVIGVPIGAILGYVAHLQVKGI</sequence>
<dbReference type="PANTHER" id="PTHR11206">
    <property type="entry name" value="MULTIDRUG RESISTANCE PROTEIN"/>
    <property type="match status" value="1"/>
</dbReference>
<proteinExistence type="predicted"/>
<keyword evidence="1" id="KW-0812">Transmembrane</keyword>
<dbReference type="AlphaFoldDB" id="A0AAD9ZZZ2"/>
<feature type="transmembrane region" description="Helical" evidence="1">
    <location>
        <begin position="34"/>
        <end position="53"/>
    </location>
</feature>
<reference evidence="2" key="1">
    <citation type="journal article" date="2023" name="Plant J.">
        <title>Genome sequences and population genomics provide insights into the demographic history, inbreeding, and mutation load of two 'living fossil' tree species of Dipteronia.</title>
        <authorList>
            <person name="Feng Y."/>
            <person name="Comes H.P."/>
            <person name="Chen J."/>
            <person name="Zhu S."/>
            <person name="Lu R."/>
            <person name="Zhang X."/>
            <person name="Li P."/>
            <person name="Qiu J."/>
            <person name="Olsen K.M."/>
            <person name="Qiu Y."/>
        </authorList>
    </citation>
    <scope>NUCLEOTIDE SEQUENCE</scope>
    <source>
        <strain evidence="2">NBL</strain>
    </source>
</reference>
<comment type="caution">
    <text evidence="2">The sequence shown here is derived from an EMBL/GenBank/DDBJ whole genome shotgun (WGS) entry which is preliminary data.</text>
</comment>
<evidence type="ECO:0000256" key="1">
    <source>
        <dbReference type="SAM" id="Phobius"/>
    </source>
</evidence>
<dbReference type="EMBL" id="JANJYJ010000007">
    <property type="protein sequence ID" value="KAK3198253.1"/>
    <property type="molecule type" value="Genomic_DNA"/>
</dbReference>
<feature type="transmembrane region" description="Helical" evidence="1">
    <location>
        <begin position="188"/>
        <end position="213"/>
    </location>
</feature>
<gene>
    <name evidence="2" type="ORF">Dsin_021668</name>
</gene>
<organism evidence="2 3">
    <name type="scientific">Dipteronia sinensis</name>
    <dbReference type="NCBI Taxonomy" id="43782"/>
    <lineage>
        <taxon>Eukaryota</taxon>
        <taxon>Viridiplantae</taxon>
        <taxon>Streptophyta</taxon>
        <taxon>Embryophyta</taxon>
        <taxon>Tracheophyta</taxon>
        <taxon>Spermatophyta</taxon>
        <taxon>Magnoliopsida</taxon>
        <taxon>eudicotyledons</taxon>
        <taxon>Gunneridae</taxon>
        <taxon>Pentapetalae</taxon>
        <taxon>rosids</taxon>
        <taxon>malvids</taxon>
        <taxon>Sapindales</taxon>
        <taxon>Sapindaceae</taxon>
        <taxon>Hippocastanoideae</taxon>
        <taxon>Acereae</taxon>
        <taxon>Dipteronia</taxon>
    </lineage>
</organism>